<comment type="caution">
    <text evidence="1">The sequence shown here is derived from an EMBL/GenBank/DDBJ whole genome shotgun (WGS) entry which is preliminary data.</text>
</comment>
<keyword evidence="2" id="KW-1185">Reference proteome</keyword>
<gene>
    <name evidence="1" type="ORF">I4F81_012001</name>
</gene>
<dbReference type="Proteomes" id="UP000798662">
    <property type="component" value="Chromosome 3"/>
</dbReference>
<proteinExistence type="predicted"/>
<reference evidence="1" key="1">
    <citation type="submission" date="2019-11" db="EMBL/GenBank/DDBJ databases">
        <title>Nori genome reveals adaptations in red seaweeds to the harsh intertidal environment.</title>
        <authorList>
            <person name="Wang D."/>
            <person name="Mao Y."/>
        </authorList>
    </citation>
    <scope>NUCLEOTIDE SEQUENCE</scope>
    <source>
        <tissue evidence="1">Gametophyte</tissue>
    </source>
</reference>
<evidence type="ECO:0000313" key="2">
    <source>
        <dbReference type="Proteomes" id="UP000798662"/>
    </source>
</evidence>
<accession>A0ACC3CIB9</accession>
<organism evidence="1 2">
    <name type="scientific">Pyropia yezoensis</name>
    <name type="common">Susabi-nori</name>
    <name type="synonym">Porphyra yezoensis</name>
    <dbReference type="NCBI Taxonomy" id="2788"/>
    <lineage>
        <taxon>Eukaryota</taxon>
        <taxon>Rhodophyta</taxon>
        <taxon>Bangiophyceae</taxon>
        <taxon>Bangiales</taxon>
        <taxon>Bangiaceae</taxon>
        <taxon>Pyropia</taxon>
    </lineage>
</organism>
<protein>
    <submittedName>
        <fullName evidence="1">Uncharacterized protein</fullName>
    </submittedName>
</protein>
<dbReference type="EMBL" id="CM020620">
    <property type="protein sequence ID" value="KAK1869526.1"/>
    <property type="molecule type" value="Genomic_DNA"/>
</dbReference>
<name>A0ACC3CIB9_PYRYE</name>
<evidence type="ECO:0000313" key="1">
    <source>
        <dbReference type="EMBL" id="KAK1869526.1"/>
    </source>
</evidence>
<sequence>MDRHPHGRSGWSLQRFTGDFDLLVASCGTAGYALDRQGWVVAAEDLVSPARVPTLAPQRPPLPLPPLPPPPLPPPLPSSPARRQQAGRPRGRRGGLRRGGSLTGPRCLAEREGGRGVCGRQADSGWRVCVRRRCAGGLGGGESRASVAGGGGCRLCLLGGCGRASAGWMPPPPQQPGGVAAAGWPQQGRRRGVAAAGGPFIRVPPRTSWAVSLATHPLHNPQTRADTPPPFSPPPPSPSLFHLPSTLPVGTAILPPPPPFQTMAVTKLVLAAAAAVVATTTSSVAGEDVRFASRGAGESHLPLSFKVEDPSVTNRQYYSPYGYGTGDPHFYGFNHAWFDFTGARDQVFNLISDAAVHVNAAFIGGPKVGQTFMGEVGIQAGGGVDRVSIAHCGYSCIEATVNGAALVADKETVTPSGARLLLTRGENATVEFEDATYRLKVSSPIADTVWKGGAEDTPHLDIAAELLGYPTDPHGVLGQTARHLTSAAVSRSAVDEDAAADNFAIEGVDADYRVSGLFEADCVTSRFVARSAREVAAVRAAAARGGRKLLSVVEHGRKAIATAGVHM</sequence>